<dbReference type="InterPro" id="IPR013087">
    <property type="entry name" value="Znf_C2H2_type"/>
</dbReference>
<evidence type="ECO:0000259" key="4">
    <source>
        <dbReference type="PROSITE" id="PS50157"/>
    </source>
</evidence>
<organism evidence="5 6">
    <name type="scientific">Pan troglodytes</name>
    <name type="common">Chimpanzee</name>
    <dbReference type="NCBI Taxonomy" id="9598"/>
    <lineage>
        <taxon>Eukaryota</taxon>
        <taxon>Metazoa</taxon>
        <taxon>Chordata</taxon>
        <taxon>Craniata</taxon>
        <taxon>Vertebrata</taxon>
        <taxon>Euteleostomi</taxon>
        <taxon>Mammalia</taxon>
        <taxon>Eutheria</taxon>
        <taxon>Euarchontoglires</taxon>
        <taxon>Primates</taxon>
        <taxon>Haplorrhini</taxon>
        <taxon>Catarrhini</taxon>
        <taxon>Hominidae</taxon>
        <taxon>Pan</taxon>
    </lineage>
</organism>
<feature type="compositionally biased region" description="Basic and acidic residues" evidence="2">
    <location>
        <begin position="33"/>
        <end position="58"/>
    </location>
</feature>
<evidence type="ECO:0000313" key="5">
    <source>
        <dbReference type="EMBL" id="PNI52616.1"/>
    </source>
</evidence>
<comment type="caution">
    <text evidence="5">The sequence shown here is derived from an EMBL/GenBank/DDBJ whole genome shotgun (WGS) entry which is preliminary data.</text>
</comment>
<reference evidence="5 6" key="1">
    <citation type="submission" date="2017-12" db="EMBL/GenBank/DDBJ databases">
        <title>High-resolution comparative analysis of great ape genomes.</title>
        <authorList>
            <person name="Pollen A."/>
            <person name="Hastie A."/>
            <person name="Hormozdiari F."/>
            <person name="Dougherty M."/>
            <person name="Liu R."/>
            <person name="Chaisson M."/>
            <person name="Hoppe E."/>
            <person name="Hill C."/>
            <person name="Pang A."/>
            <person name="Hillier L."/>
            <person name="Baker C."/>
            <person name="Armstrong J."/>
            <person name="Shendure J."/>
            <person name="Paten B."/>
            <person name="Wilson R."/>
            <person name="Chao H."/>
            <person name="Schneider V."/>
            <person name="Ventura M."/>
            <person name="Kronenberg Z."/>
            <person name="Murali S."/>
            <person name="Gordon D."/>
            <person name="Cantsilieris S."/>
            <person name="Munson K."/>
            <person name="Nelson B."/>
            <person name="Raja A."/>
            <person name="Underwood J."/>
            <person name="Diekhans M."/>
            <person name="Fiddes I."/>
            <person name="Haussler D."/>
            <person name="Eichler E."/>
        </authorList>
    </citation>
    <scope>NUCLEOTIDE SEQUENCE [LARGE SCALE GENOMIC DNA]</scope>
    <source>
        <strain evidence="5">Yerkes chimp pedigree #C0471</strain>
    </source>
</reference>
<evidence type="ECO:0000313" key="6">
    <source>
        <dbReference type="Proteomes" id="UP000236370"/>
    </source>
</evidence>
<dbReference type="InterPro" id="IPR036236">
    <property type="entry name" value="Znf_C2H2_sf"/>
</dbReference>
<dbReference type="FunFam" id="3.30.160.60:FF:000839">
    <property type="entry name" value="Zinc finger protein 691"/>
    <property type="match status" value="1"/>
</dbReference>
<evidence type="ECO:0000256" key="3">
    <source>
        <dbReference type="SAM" id="SignalP"/>
    </source>
</evidence>
<evidence type="ECO:0000256" key="2">
    <source>
        <dbReference type="SAM" id="MobiDB-lite"/>
    </source>
</evidence>
<dbReference type="AlphaFoldDB" id="A0A2J8LZ95"/>
<dbReference type="Proteomes" id="UP000236370">
    <property type="component" value="Unassembled WGS sequence"/>
</dbReference>
<evidence type="ECO:0000256" key="1">
    <source>
        <dbReference type="PROSITE-ProRule" id="PRU00042"/>
    </source>
</evidence>
<accession>A0A2J8LZ95</accession>
<keyword evidence="1" id="KW-0863">Zinc-finger</keyword>
<dbReference type="Gene3D" id="3.30.160.60">
    <property type="entry name" value="Classic Zinc Finger"/>
    <property type="match status" value="1"/>
</dbReference>
<feature type="chain" id="PRO_5014375375" evidence="3">
    <location>
        <begin position="30"/>
        <end position="133"/>
    </location>
</feature>
<gene>
    <name evidence="5" type="ORF">CK820_G0025526</name>
</gene>
<protein>
    <submittedName>
        <fullName evidence="5">ZNF691 isoform 6</fullName>
    </submittedName>
</protein>
<feature type="region of interest" description="Disordered" evidence="2">
    <location>
        <begin position="28"/>
        <end position="94"/>
    </location>
</feature>
<proteinExistence type="predicted"/>
<name>A0A2J8LZ95_PANTR</name>
<keyword evidence="3" id="KW-0732">Signal</keyword>
<dbReference type="EMBL" id="NBAG03000275">
    <property type="protein sequence ID" value="PNI52616.1"/>
    <property type="molecule type" value="Genomic_DNA"/>
</dbReference>
<sequence length="133" mass="14569">MAHISSGGGGQSRCLLFALVLAICVHSQGSEMGSEKEQSPEPHLPEEGEGGKPWRVDDSEGSWIPPGEKEHGQESLSDELQETHPKKPWQKVTVPARELGDPIAHPRHEADEKPFICAQCGKTFNNTSNLRTH</sequence>
<dbReference type="PROSITE" id="PS50157">
    <property type="entry name" value="ZINC_FINGER_C2H2_2"/>
    <property type="match status" value="1"/>
</dbReference>
<keyword evidence="1" id="KW-0862">Zinc</keyword>
<feature type="non-terminal residue" evidence="5">
    <location>
        <position position="133"/>
    </location>
</feature>
<feature type="signal peptide" evidence="3">
    <location>
        <begin position="1"/>
        <end position="29"/>
    </location>
</feature>
<feature type="domain" description="C2H2-type" evidence="4">
    <location>
        <begin position="115"/>
        <end position="133"/>
    </location>
</feature>
<dbReference type="GO" id="GO:0008270">
    <property type="term" value="F:zinc ion binding"/>
    <property type="evidence" value="ECO:0007669"/>
    <property type="project" value="UniProtKB-KW"/>
</dbReference>
<dbReference type="SUPFAM" id="SSF57667">
    <property type="entry name" value="beta-beta-alpha zinc fingers"/>
    <property type="match status" value="1"/>
</dbReference>
<keyword evidence="1" id="KW-0479">Metal-binding</keyword>